<reference evidence="8 9" key="1">
    <citation type="submission" date="2011-11" db="EMBL/GenBank/DDBJ databases">
        <title>The Genome Sequence of Dialister succinatiphilus YIT 11850.</title>
        <authorList>
            <consortium name="The Broad Institute Genome Sequencing Platform"/>
            <person name="Earl A."/>
            <person name="Ward D."/>
            <person name="Feldgarden M."/>
            <person name="Gevers D."/>
            <person name="Morotomi M."/>
            <person name="Young S.K."/>
            <person name="Zeng Q."/>
            <person name="Gargeya S."/>
            <person name="Fitzgerald M."/>
            <person name="Haas B."/>
            <person name="Abouelleil A."/>
            <person name="Alvarado L."/>
            <person name="Arachchi H.M."/>
            <person name="Berlin A."/>
            <person name="Brown A."/>
            <person name="Chapman S.B."/>
            <person name="Dunbar C."/>
            <person name="Gearin G."/>
            <person name="Goldberg J."/>
            <person name="Griggs A."/>
            <person name="Gujja S."/>
            <person name="Heiman D."/>
            <person name="Howarth C."/>
            <person name="Lui A."/>
            <person name="MacDonald P.J.P."/>
            <person name="Montmayeur A."/>
            <person name="Murphy C."/>
            <person name="Neiman D."/>
            <person name="Pearson M."/>
            <person name="Priest M."/>
            <person name="Roberts A."/>
            <person name="Saif S."/>
            <person name="Shea T."/>
            <person name="Sisk P."/>
            <person name="Stolte C."/>
            <person name="Sykes S."/>
            <person name="Wortman J."/>
            <person name="Nusbaum C."/>
            <person name="Birren B."/>
        </authorList>
    </citation>
    <scope>NUCLEOTIDE SEQUENCE [LARGE SCALE GENOMIC DNA]</scope>
    <source>
        <strain evidence="8 9">YIT 11850</strain>
    </source>
</reference>
<evidence type="ECO:0000313" key="8">
    <source>
        <dbReference type="EMBL" id="EHO63313.1"/>
    </source>
</evidence>
<dbReference type="HAMAP" id="MF_01114">
    <property type="entry name" value="RecX"/>
    <property type="match status" value="1"/>
</dbReference>
<dbReference type="InterPro" id="IPR053926">
    <property type="entry name" value="RecX_HTH_1st"/>
</dbReference>
<organism evidence="8 9">
    <name type="scientific">Dialister succinatiphilus YIT 11850</name>
    <dbReference type="NCBI Taxonomy" id="742743"/>
    <lineage>
        <taxon>Bacteria</taxon>
        <taxon>Bacillati</taxon>
        <taxon>Bacillota</taxon>
        <taxon>Negativicutes</taxon>
        <taxon>Veillonellales</taxon>
        <taxon>Veillonellaceae</taxon>
        <taxon>Dialister</taxon>
    </lineage>
</organism>
<dbReference type="GO" id="GO:0006282">
    <property type="term" value="P:regulation of DNA repair"/>
    <property type="evidence" value="ECO:0007669"/>
    <property type="project" value="UniProtKB-UniRule"/>
</dbReference>
<comment type="caution">
    <text evidence="8">The sequence shown here is derived from an EMBL/GenBank/DDBJ whole genome shotgun (WGS) entry which is preliminary data.</text>
</comment>
<evidence type="ECO:0000259" key="6">
    <source>
        <dbReference type="Pfam" id="PF21981"/>
    </source>
</evidence>
<dbReference type="InterPro" id="IPR036388">
    <property type="entry name" value="WH-like_DNA-bd_sf"/>
</dbReference>
<evidence type="ECO:0000256" key="1">
    <source>
        <dbReference type="ARBA" id="ARBA00004496"/>
    </source>
</evidence>
<dbReference type="EMBL" id="ADLT01000017">
    <property type="protein sequence ID" value="EHO63313.1"/>
    <property type="molecule type" value="Genomic_DNA"/>
</dbReference>
<evidence type="ECO:0000256" key="4">
    <source>
        <dbReference type="ARBA" id="ARBA00022490"/>
    </source>
</evidence>
<dbReference type="InterPro" id="IPR003783">
    <property type="entry name" value="Regulatory_RecX"/>
</dbReference>
<dbReference type="InterPro" id="IPR053925">
    <property type="entry name" value="RecX_HTH_3rd"/>
</dbReference>
<name>H1CZE5_9FIRM</name>
<keyword evidence="4 5" id="KW-0963">Cytoplasm</keyword>
<proteinExistence type="inferred from homology"/>
<evidence type="ECO:0000313" key="9">
    <source>
        <dbReference type="Proteomes" id="UP000003277"/>
    </source>
</evidence>
<dbReference type="PANTHER" id="PTHR33602">
    <property type="entry name" value="REGULATORY PROTEIN RECX FAMILY PROTEIN"/>
    <property type="match status" value="1"/>
</dbReference>
<dbReference type="PANTHER" id="PTHR33602:SF1">
    <property type="entry name" value="REGULATORY PROTEIN RECX FAMILY PROTEIN"/>
    <property type="match status" value="1"/>
</dbReference>
<accession>H1CZE5</accession>
<protein>
    <recommendedName>
        <fullName evidence="3 5">Regulatory protein RecX</fullName>
    </recommendedName>
</protein>
<dbReference type="Gene3D" id="1.10.10.10">
    <property type="entry name" value="Winged helix-like DNA-binding domain superfamily/Winged helix DNA-binding domain"/>
    <property type="match status" value="2"/>
</dbReference>
<evidence type="ECO:0000256" key="3">
    <source>
        <dbReference type="ARBA" id="ARBA00018111"/>
    </source>
</evidence>
<feature type="domain" description="RecX third three-helical" evidence="6">
    <location>
        <begin position="103"/>
        <end position="147"/>
    </location>
</feature>
<comment type="similarity">
    <text evidence="2 5">Belongs to the RecX family.</text>
</comment>
<feature type="domain" description="RecX first three-helical" evidence="7">
    <location>
        <begin position="15"/>
        <end position="54"/>
    </location>
</feature>
<dbReference type="Pfam" id="PF21982">
    <property type="entry name" value="RecX_HTH1"/>
    <property type="match status" value="1"/>
</dbReference>
<dbReference type="RefSeq" id="WP_008859242.1">
    <property type="nucleotide sequence ID" value="NZ_JH591187.1"/>
</dbReference>
<evidence type="ECO:0000256" key="5">
    <source>
        <dbReference type="HAMAP-Rule" id="MF_01114"/>
    </source>
</evidence>
<keyword evidence="9" id="KW-1185">Reference proteome</keyword>
<evidence type="ECO:0000256" key="2">
    <source>
        <dbReference type="ARBA" id="ARBA00009695"/>
    </source>
</evidence>
<dbReference type="AlphaFoldDB" id="H1CZE5"/>
<dbReference type="OrthoDB" id="1633944at2"/>
<dbReference type="Proteomes" id="UP000003277">
    <property type="component" value="Unassembled WGS sequence"/>
</dbReference>
<dbReference type="HOGENOM" id="CLU_066607_3_3_9"/>
<dbReference type="Pfam" id="PF21981">
    <property type="entry name" value="RecX_HTH3"/>
    <property type="match status" value="1"/>
</dbReference>
<dbReference type="PATRIC" id="fig|742743.3.peg.747"/>
<comment type="subcellular location">
    <subcellularLocation>
        <location evidence="1 5">Cytoplasm</location>
    </subcellularLocation>
</comment>
<dbReference type="eggNOG" id="COG2137">
    <property type="taxonomic scope" value="Bacteria"/>
</dbReference>
<sequence length="159" mass="18778">MAYYQNRTKKTERSCYEAALHLLKYRGQSEMEMRRKLKERNYGEKDIEDTLKKLMHYGYVDDESLAEDVFRSFRSRRCYGNNYILQKMKARGLPCPYRIPEEEERDNAFRVLAGRAKVMPSILKNYRKAAAFLLRRGFSSSVIHSALAEAGVEDEFPNW</sequence>
<dbReference type="GO" id="GO:0005737">
    <property type="term" value="C:cytoplasm"/>
    <property type="evidence" value="ECO:0007669"/>
    <property type="project" value="UniProtKB-SubCell"/>
</dbReference>
<comment type="function">
    <text evidence="5">Modulates RecA activity.</text>
</comment>
<gene>
    <name evidence="5" type="primary">recX</name>
    <name evidence="8" type="ORF">HMPREF9453_00738</name>
</gene>
<dbReference type="STRING" id="742743.HMPREF9453_00738"/>
<evidence type="ECO:0000259" key="7">
    <source>
        <dbReference type="Pfam" id="PF21982"/>
    </source>
</evidence>